<evidence type="ECO:0000313" key="2">
    <source>
        <dbReference type="Proteomes" id="UP000306584"/>
    </source>
</evidence>
<protein>
    <submittedName>
        <fullName evidence="1">Uncharacterized protein</fullName>
    </submittedName>
</protein>
<accession>A0A4S9K840</accession>
<comment type="caution">
    <text evidence="1">The sequence shown here is derived from an EMBL/GenBank/DDBJ whole genome shotgun (WGS) entry which is preliminary data.</text>
</comment>
<organism evidence="1 2">
    <name type="scientific">Aureobasidium pullulans</name>
    <name type="common">Black yeast</name>
    <name type="synonym">Pullularia pullulans</name>
    <dbReference type="NCBI Taxonomy" id="5580"/>
    <lineage>
        <taxon>Eukaryota</taxon>
        <taxon>Fungi</taxon>
        <taxon>Dikarya</taxon>
        <taxon>Ascomycota</taxon>
        <taxon>Pezizomycotina</taxon>
        <taxon>Dothideomycetes</taxon>
        <taxon>Dothideomycetidae</taxon>
        <taxon>Dothideales</taxon>
        <taxon>Saccotheciaceae</taxon>
        <taxon>Aureobasidium</taxon>
    </lineage>
</organism>
<evidence type="ECO:0000313" key="1">
    <source>
        <dbReference type="EMBL" id="THY11897.1"/>
    </source>
</evidence>
<dbReference type="EMBL" id="QZBD01000528">
    <property type="protein sequence ID" value="THY11897.1"/>
    <property type="molecule type" value="Genomic_DNA"/>
</dbReference>
<dbReference type="AlphaFoldDB" id="A0A4S9K840"/>
<sequence>MSSFSDHNRNMYLENAGAVKRQRIESLAESNITLPSTGAVSAIPADSTMYRDLYSANVLAQCRDEDVQICNGIVSALGNHTEIQASIPATQPVPNRPDFERGPTPIYHARAPLDSVGGSDIEDEGLEVHQWRGRYRRQP</sequence>
<proteinExistence type="predicted"/>
<gene>
    <name evidence="1" type="ORF">D6D01_08766</name>
</gene>
<reference evidence="1 2" key="1">
    <citation type="submission" date="2018-10" db="EMBL/GenBank/DDBJ databases">
        <title>Fifty Aureobasidium pullulans genomes reveal a recombining polyextremotolerant generalist.</title>
        <authorList>
            <person name="Gostincar C."/>
            <person name="Turk M."/>
            <person name="Zajc J."/>
            <person name="Gunde-Cimerman N."/>
        </authorList>
    </citation>
    <scope>NUCLEOTIDE SEQUENCE [LARGE SCALE GENOMIC DNA]</scope>
    <source>
        <strain evidence="1 2">EXF-6604</strain>
    </source>
</reference>
<dbReference type="Proteomes" id="UP000306584">
    <property type="component" value="Unassembled WGS sequence"/>
</dbReference>
<name>A0A4S9K840_AURPU</name>